<proteinExistence type="predicted"/>
<name>A0A655CPX2_MYCTX</name>
<reference evidence="2" key="1">
    <citation type="submission" date="2015-03" db="EMBL/GenBank/DDBJ databases">
        <authorList>
            <consortium name="Pathogen Informatics"/>
        </authorList>
    </citation>
    <scope>NUCLEOTIDE SEQUENCE [LARGE SCALE GENOMIC DNA]</scope>
    <source>
        <strain evidence="2">N09902308</strain>
    </source>
</reference>
<gene>
    <name evidence="1" type="ORF">ERS007739_03686</name>
</gene>
<organism evidence="1 2">
    <name type="scientific">Mycobacterium tuberculosis</name>
    <dbReference type="NCBI Taxonomy" id="1773"/>
    <lineage>
        <taxon>Bacteria</taxon>
        <taxon>Bacillati</taxon>
        <taxon>Actinomycetota</taxon>
        <taxon>Actinomycetes</taxon>
        <taxon>Mycobacteriales</taxon>
        <taxon>Mycobacteriaceae</taxon>
        <taxon>Mycobacterium</taxon>
        <taxon>Mycobacterium tuberculosis complex</taxon>
    </lineage>
</organism>
<dbReference type="EMBL" id="CSBK01001991">
    <property type="protein sequence ID" value="COZ38076.1"/>
    <property type="molecule type" value="Genomic_DNA"/>
</dbReference>
<accession>A0A655CPX2</accession>
<evidence type="ECO:0000313" key="1">
    <source>
        <dbReference type="EMBL" id="COZ38076.1"/>
    </source>
</evidence>
<comment type="caution">
    <text evidence="1">The sequence shown here is derived from an EMBL/GenBank/DDBJ whole genome shotgun (WGS) entry which is preliminary data.</text>
</comment>
<dbReference type="AlphaFoldDB" id="A0A655CPX2"/>
<dbReference type="Proteomes" id="UP000039021">
    <property type="component" value="Unassembled WGS sequence"/>
</dbReference>
<sequence>MLLGACWIPRSSNTDTLAAVPMRRAAARNNSSSTPQRCA</sequence>
<evidence type="ECO:0000313" key="2">
    <source>
        <dbReference type="Proteomes" id="UP000039021"/>
    </source>
</evidence>
<protein>
    <submittedName>
        <fullName evidence="1">Uncharacterized protein</fullName>
    </submittedName>
</protein>